<dbReference type="Pfam" id="PF08240">
    <property type="entry name" value="ADH_N"/>
    <property type="match status" value="1"/>
</dbReference>
<evidence type="ECO:0000256" key="2">
    <source>
        <dbReference type="ARBA" id="ARBA00023002"/>
    </source>
</evidence>
<sequence>MRAVRVHEFGGPSVLRVEEVPEVVAGPGQVVVGLEVADVILLHALLRGGWGREYFPLTLPYVPGQGGAGRVISVGEGVDPSWLGRRVASRNSVTGAYAEQAVFPVEGIVEVPDGLSSAEAAAMVHDGVTALLILRRVRVEKGAWVLVAAATGGAGSLLVQLLRAAGARVVGAARGSRKLELARELGAEVVVDYSLPGWQDQVRSVTGGVGLAFDGAGGVLGQETFGVVAEGGRFVTYGSSDGLADIDPEEAARRRVRVDNVLADGAPEVGVVTELLAEALGLVVRGRIRPVISATYPLEEAEKAHRSLEERATLGKSLLVV</sequence>
<accession>A0A1H9U4E8</accession>
<dbReference type="InterPro" id="IPR011032">
    <property type="entry name" value="GroES-like_sf"/>
</dbReference>
<dbReference type="SUPFAM" id="SSF50129">
    <property type="entry name" value="GroES-like"/>
    <property type="match status" value="1"/>
</dbReference>
<dbReference type="STRING" id="65499.SAMN04488000_1154"/>
<keyword evidence="2" id="KW-0560">Oxidoreductase</keyword>
<dbReference type="SUPFAM" id="SSF51735">
    <property type="entry name" value="NAD(P)-binding Rossmann-fold domains"/>
    <property type="match status" value="1"/>
</dbReference>
<evidence type="ECO:0000313" key="5">
    <source>
        <dbReference type="Proteomes" id="UP000199503"/>
    </source>
</evidence>
<dbReference type="InterPro" id="IPR013149">
    <property type="entry name" value="ADH-like_C"/>
</dbReference>
<proteinExistence type="predicted"/>
<protein>
    <submittedName>
        <fullName evidence="4">NADPH2:quinone reductase</fullName>
    </submittedName>
</protein>
<dbReference type="Gene3D" id="3.40.50.720">
    <property type="entry name" value="NAD(P)-binding Rossmann-like Domain"/>
    <property type="match status" value="1"/>
</dbReference>
<reference evidence="5" key="1">
    <citation type="submission" date="2016-10" db="EMBL/GenBank/DDBJ databases">
        <authorList>
            <person name="Varghese N."/>
            <person name="Submissions S."/>
        </authorList>
    </citation>
    <scope>NUCLEOTIDE SEQUENCE [LARGE SCALE GENOMIC DNA]</scope>
    <source>
        <strain evidence="5">DSM 44437</strain>
    </source>
</reference>
<dbReference type="PANTHER" id="PTHR48106:SF18">
    <property type="entry name" value="QUINONE OXIDOREDUCTASE PIG3"/>
    <property type="match status" value="1"/>
</dbReference>
<keyword evidence="1" id="KW-0521">NADP</keyword>
<dbReference type="InterPro" id="IPR036291">
    <property type="entry name" value="NAD(P)-bd_dom_sf"/>
</dbReference>
<evidence type="ECO:0000313" key="4">
    <source>
        <dbReference type="EMBL" id="SES04306.1"/>
    </source>
</evidence>
<name>A0A1H9U4E8_9PSEU</name>
<dbReference type="EMBL" id="FOFV01000015">
    <property type="protein sequence ID" value="SES04306.1"/>
    <property type="molecule type" value="Genomic_DNA"/>
</dbReference>
<evidence type="ECO:0000259" key="3">
    <source>
        <dbReference type="SMART" id="SM00829"/>
    </source>
</evidence>
<dbReference type="GO" id="GO:0070402">
    <property type="term" value="F:NADPH binding"/>
    <property type="evidence" value="ECO:0007669"/>
    <property type="project" value="TreeGrafter"/>
</dbReference>
<gene>
    <name evidence="4" type="ORF">SAMN04488000_1154</name>
</gene>
<dbReference type="Gene3D" id="3.90.180.10">
    <property type="entry name" value="Medium-chain alcohol dehydrogenases, catalytic domain"/>
    <property type="match status" value="1"/>
</dbReference>
<organism evidence="4 5">
    <name type="scientific">Lentzea albida</name>
    <dbReference type="NCBI Taxonomy" id="65499"/>
    <lineage>
        <taxon>Bacteria</taxon>
        <taxon>Bacillati</taxon>
        <taxon>Actinomycetota</taxon>
        <taxon>Actinomycetes</taxon>
        <taxon>Pseudonocardiales</taxon>
        <taxon>Pseudonocardiaceae</taxon>
        <taxon>Lentzea</taxon>
    </lineage>
</organism>
<dbReference type="AlphaFoldDB" id="A0A1H9U4E8"/>
<dbReference type="RefSeq" id="WP_089922047.1">
    <property type="nucleotide sequence ID" value="NZ_FOFV01000015.1"/>
</dbReference>
<dbReference type="OrthoDB" id="5195079at2"/>
<dbReference type="GO" id="GO:0016651">
    <property type="term" value="F:oxidoreductase activity, acting on NAD(P)H"/>
    <property type="evidence" value="ECO:0007669"/>
    <property type="project" value="TreeGrafter"/>
</dbReference>
<evidence type="ECO:0000256" key="1">
    <source>
        <dbReference type="ARBA" id="ARBA00022857"/>
    </source>
</evidence>
<dbReference type="InterPro" id="IPR013154">
    <property type="entry name" value="ADH-like_N"/>
</dbReference>
<dbReference type="InterPro" id="IPR020843">
    <property type="entry name" value="ER"/>
</dbReference>
<dbReference type="PANTHER" id="PTHR48106">
    <property type="entry name" value="QUINONE OXIDOREDUCTASE PIG3-RELATED"/>
    <property type="match status" value="1"/>
</dbReference>
<dbReference type="SMART" id="SM00829">
    <property type="entry name" value="PKS_ER"/>
    <property type="match status" value="1"/>
</dbReference>
<feature type="domain" description="Enoyl reductase (ER)" evidence="3">
    <location>
        <begin position="10"/>
        <end position="319"/>
    </location>
</feature>
<dbReference type="Pfam" id="PF00107">
    <property type="entry name" value="ADH_zinc_N"/>
    <property type="match status" value="1"/>
</dbReference>
<dbReference type="Proteomes" id="UP000199503">
    <property type="component" value="Unassembled WGS sequence"/>
</dbReference>
<keyword evidence="5" id="KW-1185">Reference proteome</keyword>